<keyword evidence="2" id="KW-1185">Reference proteome</keyword>
<protein>
    <submittedName>
        <fullName evidence="1">Uncharacterized protein</fullName>
    </submittedName>
</protein>
<gene>
    <name evidence="1" type="ORF">PIB30_026461</name>
</gene>
<proteinExistence type="predicted"/>
<reference evidence="1 2" key="1">
    <citation type="journal article" date="2023" name="Plants (Basel)">
        <title>Bridging the Gap: Combining Genomics and Transcriptomics Approaches to Understand Stylosanthes scabra, an Orphan Legume from the Brazilian Caatinga.</title>
        <authorList>
            <person name="Ferreira-Neto J.R.C."/>
            <person name="da Silva M.D."/>
            <person name="Binneck E."/>
            <person name="de Melo N.F."/>
            <person name="da Silva R.H."/>
            <person name="de Melo A.L.T.M."/>
            <person name="Pandolfi V."/>
            <person name="Bustamante F.O."/>
            <person name="Brasileiro-Vidal A.C."/>
            <person name="Benko-Iseppon A.M."/>
        </authorList>
    </citation>
    <scope>NUCLEOTIDE SEQUENCE [LARGE SCALE GENOMIC DNA]</scope>
    <source>
        <tissue evidence="1">Leaves</tissue>
    </source>
</reference>
<comment type="caution">
    <text evidence="1">The sequence shown here is derived from an EMBL/GenBank/DDBJ whole genome shotgun (WGS) entry which is preliminary data.</text>
</comment>
<accession>A0ABU6VBB4</accession>
<evidence type="ECO:0000313" key="2">
    <source>
        <dbReference type="Proteomes" id="UP001341840"/>
    </source>
</evidence>
<name>A0ABU6VBB4_9FABA</name>
<sequence>MDGSGDLQRSEDRRRAMIVEVGCEVCDWRSRTEMEVCGLTEKIQRQLARRSFLTGGVPDLSLDDFGIDVQAVSSELDTNGVLRLKVELVLGETLEVGLFGARVVDEDHLDEVNSEIWVGVINGLELGWCQLRVRIEIGRMIRDLLILTTRSHNRTLTSSSSSFVSLKKRAMKRIGIISHISSMTADWGNELLLSLVPCTTNAALARTTHAASTLVTRRSTHLLALP</sequence>
<evidence type="ECO:0000313" key="1">
    <source>
        <dbReference type="EMBL" id="MED6170005.1"/>
    </source>
</evidence>
<dbReference type="Proteomes" id="UP001341840">
    <property type="component" value="Unassembled WGS sequence"/>
</dbReference>
<dbReference type="EMBL" id="JASCZI010151134">
    <property type="protein sequence ID" value="MED6170005.1"/>
    <property type="molecule type" value="Genomic_DNA"/>
</dbReference>
<organism evidence="1 2">
    <name type="scientific">Stylosanthes scabra</name>
    <dbReference type="NCBI Taxonomy" id="79078"/>
    <lineage>
        <taxon>Eukaryota</taxon>
        <taxon>Viridiplantae</taxon>
        <taxon>Streptophyta</taxon>
        <taxon>Embryophyta</taxon>
        <taxon>Tracheophyta</taxon>
        <taxon>Spermatophyta</taxon>
        <taxon>Magnoliopsida</taxon>
        <taxon>eudicotyledons</taxon>
        <taxon>Gunneridae</taxon>
        <taxon>Pentapetalae</taxon>
        <taxon>rosids</taxon>
        <taxon>fabids</taxon>
        <taxon>Fabales</taxon>
        <taxon>Fabaceae</taxon>
        <taxon>Papilionoideae</taxon>
        <taxon>50 kb inversion clade</taxon>
        <taxon>dalbergioids sensu lato</taxon>
        <taxon>Dalbergieae</taxon>
        <taxon>Pterocarpus clade</taxon>
        <taxon>Stylosanthes</taxon>
    </lineage>
</organism>